<dbReference type="Proteomes" id="UP000295783">
    <property type="component" value="Unassembled WGS sequence"/>
</dbReference>
<evidence type="ECO:0000256" key="6">
    <source>
        <dbReference type="ARBA" id="ARBA00022679"/>
    </source>
</evidence>
<protein>
    <recommendedName>
        <fullName evidence="3">histidine kinase</fullName>
        <ecNumber evidence="3">2.7.13.3</ecNumber>
    </recommendedName>
</protein>
<keyword evidence="5" id="KW-0597">Phosphoprotein</keyword>
<dbReference type="Pfam" id="PF13188">
    <property type="entry name" value="PAS_8"/>
    <property type="match status" value="1"/>
</dbReference>
<evidence type="ECO:0000256" key="11">
    <source>
        <dbReference type="ARBA" id="ARBA00023136"/>
    </source>
</evidence>
<evidence type="ECO:0000256" key="10">
    <source>
        <dbReference type="ARBA" id="ARBA00023012"/>
    </source>
</evidence>
<dbReference type="CDD" id="cd00082">
    <property type="entry name" value="HisKA"/>
    <property type="match status" value="1"/>
</dbReference>
<sequence length="478" mass="51052">MFAVLVLGSRSESRDPAHCINCDTVSGRIGLADFPQRWDRVALGRDLALVAAGTAGMLLLADSWDWPFLAVTAALAVSAATFVILRHLPPRQPAPAALADGPAAMVETDAVLAAAPRAVLDALSAPVLVLDEDRRILLANLAARDLLGPEIESRSLLSVLRQPPLLAALEILGSGERSAPFDLAEINGHALAAELVPVEGQPSLGPGRAASLIVFHDVSGLKRAESLRSDFVANVSHELKTPLATLIGFLETLKGPARNDEQARARFIDIMLAEAQRMSRIVADLLSLSRIELNEFQPPEGRANLKRIAGSVIDGLGLKAKERGIVLRLSAPDSVPDIPGDADELTQVLQNLVDNALKYSRDQALVTVELSLITEPALLRLNLPQQRGAPAAIALSVRDQGPGIAREHIPRLTERFYRVDNARSREMGGTGLGLAIVKHIINRHRGRLEIQSVLGQGSVFTIYLPMDSLPAAPAPVAS</sequence>
<reference evidence="14 15" key="1">
    <citation type="submission" date="2019-03" db="EMBL/GenBank/DDBJ databases">
        <title>Genomic Encyclopedia of Type Strains, Phase III (KMG-III): the genomes of soil and plant-associated and newly described type strains.</title>
        <authorList>
            <person name="Whitman W."/>
        </authorList>
    </citation>
    <scope>NUCLEOTIDE SEQUENCE [LARGE SCALE GENOMIC DNA]</scope>
    <source>
        <strain evidence="14 15">CGMCC 1.7660</strain>
    </source>
</reference>
<accession>A0A4R6WST8</accession>
<dbReference type="Pfam" id="PF02518">
    <property type="entry name" value="HATPase_c"/>
    <property type="match status" value="1"/>
</dbReference>
<dbReference type="GO" id="GO:0005886">
    <property type="term" value="C:plasma membrane"/>
    <property type="evidence" value="ECO:0007669"/>
    <property type="project" value="UniProtKB-SubCell"/>
</dbReference>
<keyword evidence="8 14" id="KW-0418">Kinase</keyword>
<evidence type="ECO:0000256" key="5">
    <source>
        <dbReference type="ARBA" id="ARBA00022553"/>
    </source>
</evidence>
<evidence type="ECO:0000313" key="14">
    <source>
        <dbReference type="EMBL" id="TDQ86316.1"/>
    </source>
</evidence>
<dbReference type="GO" id="GO:0005524">
    <property type="term" value="F:ATP binding"/>
    <property type="evidence" value="ECO:0007669"/>
    <property type="project" value="UniProtKB-KW"/>
</dbReference>
<dbReference type="InterPro" id="IPR003594">
    <property type="entry name" value="HATPase_dom"/>
</dbReference>
<dbReference type="FunFam" id="3.30.565.10:FF:000006">
    <property type="entry name" value="Sensor histidine kinase WalK"/>
    <property type="match status" value="1"/>
</dbReference>
<evidence type="ECO:0000256" key="9">
    <source>
        <dbReference type="ARBA" id="ARBA00022840"/>
    </source>
</evidence>
<dbReference type="AlphaFoldDB" id="A0A4R6WST8"/>
<organism evidence="14 15">
    <name type="scientific">Dongia mobilis</name>
    <dbReference type="NCBI Taxonomy" id="578943"/>
    <lineage>
        <taxon>Bacteria</taxon>
        <taxon>Pseudomonadati</taxon>
        <taxon>Pseudomonadota</taxon>
        <taxon>Alphaproteobacteria</taxon>
        <taxon>Rhodospirillales</taxon>
        <taxon>Dongiaceae</taxon>
        <taxon>Dongia</taxon>
    </lineage>
</organism>
<dbReference type="Gene3D" id="3.30.450.20">
    <property type="entry name" value="PAS domain"/>
    <property type="match status" value="1"/>
</dbReference>
<dbReference type="SMART" id="SM00091">
    <property type="entry name" value="PAS"/>
    <property type="match status" value="1"/>
</dbReference>
<keyword evidence="6" id="KW-0808">Transferase</keyword>
<evidence type="ECO:0000259" key="12">
    <source>
        <dbReference type="PROSITE" id="PS50109"/>
    </source>
</evidence>
<gene>
    <name evidence="14" type="ORF">A8950_0007</name>
</gene>
<dbReference type="GO" id="GO:0016036">
    <property type="term" value="P:cellular response to phosphate starvation"/>
    <property type="evidence" value="ECO:0007669"/>
    <property type="project" value="TreeGrafter"/>
</dbReference>
<dbReference type="InterPro" id="IPR004358">
    <property type="entry name" value="Sig_transdc_His_kin-like_C"/>
</dbReference>
<dbReference type="InterPro" id="IPR003661">
    <property type="entry name" value="HisK_dim/P_dom"/>
</dbReference>
<keyword evidence="10" id="KW-0902">Two-component regulatory system</keyword>
<comment type="caution">
    <text evidence="14">The sequence shown here is derived from an EMBL/GenBank/DDBJ whole genome shotgun (WGS) entry which is preliminary data.</text>
</comment>
<evidence type="ECO:0000256" key="1">
    <source>
        <dbReference type="ARBA" id="ARBA00000085"/>
    </source>
</evidence>
<dbReference type="SMART" id="SM00387">
    <property type="entry name" value="HATPase_c"/>
    <property type="match status" value="1"/>
</dbReference>
<keyword evidence="9" id="KW-0067">ATP-binding</keyword>
<dbReference type="SMART" id="SM00388">
    <property type="entry name" value="HisKA"/>
    <property type="match status" value="1"/>
</dbReference>
<dbReference type="InterPro" id="IPR036097">
    <property type="entry name" value="HisK_dim/P_sf"/>
</dbReference>
<dbReference type="SUPFAM" id="SSF47384">
    <property type="entry name" value="Homodimeric domain of signal transducing histidine kinase"/>
    <property type="match status" value="1"/>
</dbReference>
<dbReference type="InterPro" id="IPR050351">
    <property type="entry name" value="BphY/WalK/GraS-like"/>
</dbReference>
<dbReference type="PROSITE" id="PS50109">
    <property type="entry name" value="HIS_KIN"/>
    <property type="match status" value="1"/>
</dbReference>
<evidence type="ECO:0000313" key="15">
    <source>
        <dbReference type="Proteomes" id="UP000295783"/>
    </source>
</evidence>
<dbReference type="InterPro" id="IPR000014">
    <property type="entry name" value="PAS"/>
</dbReference>
<dbReference type="GO" id="GO:0004721">
    <property type="term" value="F:phosphoprotein phosphatase activity"/>
    <property type="evidence" value="ECO:0007669"/>
    <property type="project" value="TreeGrafter"/>
</dbReference>
<feature type="domain" description="PAS" evidence="13">
    <location>
        <begin position="117"/>
        <end position="148"/>
    </location>
</feature>
<evidence type="ECO:0000256" key="7">
    <source>
        <dbReference type="ARBA" id="ARBA00022741"/>
    </source>
</evidence>
<feature type="domain" description="Histidine kinase" evidence="12">
    <location>
        <begin position="234"/>
        <end position="468"/>
    </location>
</feature>
<proteinExistence type="predicted"/>
<dbReference type="InterPro" id="IPR005467">
    <property type="entry name" value="His_kinase_dom"/>
</dbReference>
<dbReference type="SUPFAM" id="SSF55874">
    <property type="entry name" value="ATPase domain of HSP90 chaperone/DNA topoisomerase II/histidine kinase"/>
    <property type="match status" value="1"/>
</dbReference>
<dbReference type="EC" id="2.7.13.3" evidence="3"/>
<dbReference type="FunFam" id="1.10.287.130:FF:000008">
    <property type="entry name" value="Two-component sensor histidine kinase"/>
    <property type="match status" value="1"/>
</dbReference>
<evidence type="ECO:0000259" key="13">
    <source>
        <dbReference type="PROSITE" id="PS50112"/>
    </source>
</evidence>
<name>A0A4R6WST8_9PROT</name>
<dbReference type="GO" id="GO:0000155">
    <property type="term" value="F:phosphorelay sensor kinase activity"/>
    <property type="evidence" value="ECO:0007669"/>
    <property type="project" value="InterPro"/>
</dbReference>
<evidence type="ECO:0000256" key="8">
    <source>
        <dbReference type="ARBA" id="ARBA00022777"/>
    </source>
</evidence>
<evidence type="ECO:0000256" key="2">
    <source>
        <dbReference type="ARBA" id="ARBA00004236"/>
    </source>
</evidence>
<dbReference type="InterPro" id="IPR036890">
    <property type="entry name" value="HATPase_C_sf"/>
</dbReference>
<evidence type="ECO:0000256" key="4">
    <source>
        <dbReference type="ARBA" id="ARBA00022475"/>
    </source>
</evidence>
<dbReference type="EMBL" id="SNYW01000001">
    <property type="protein sequence ID" value="TDQ86316.1"/>
    <property type="molecule type" value="Genomic_DNA"/>
</dbReference>
<dbReference type="Gene3D" id="1.10.287.130">
    <property type="match status" value="1"/>
</dbReference>
<dbReference type="Gene3D" id="3.30.565.10">
    <property type="entry name" value="Histidine kinase-like ATPase, C-terminal domain"/>
    <property type="match status" value="1"/>
</dbReference>
<keyword evidence="11" id="KW-0472">Membrane</keyword>
<dbReference type="PANTHER" id="PTHR45453:SF1">
    <property type="entry name" value="PHOSPHATE REGULON SENSOR PROTEIN PHOR"/>
    <property type="match status" value="1"/>
</dbReference>
<dbReference type="PROSITE" id="PS50112">
    <property type="entry name" value="PAS"/>
    <property type="match status" value="1"/>
</dbReference>
<evidence type="ECO:0000256" key="3">
    <source>
        <dbReference type="ARBA" id="ARBA00012438"/>
    </source>
</evidence>
<keyword evidence="15" id="KW-1185">Reference proteome</keyword>
<dbReference type="Pfam" id="PF00512">
    <property type="entry name" value="HisKA"/>
    <property type="match status" value="1"/>
</dbReference>
<keyword evidence="4" id="KW-1003">Cell membrane</keyword>
<comment type="catalytic activity">
    <reaction evidence="1">
        <text>ATP + protein L-histidine = ADP + protein N-phospho-L-histidine.</text>
        <dbReference type="EC" id="2.7.13.3"/>
    </reaction>
</comment>
<keyword evidence="7" id="KW-0547">Nucleotide-binding</keyword>
<dbReference type="PRINTS" id="PR00344">
    <property type="entry name" value="BCTRLSENSOR"/>
</dbReference>
<dbReference type="PANTHER" id="PTHR45453">
    <property type="entry name" value="PHOSPHATE REGULON SENSOR PROTEIN PHOR"/>
    <property type="match status" value="1"/>
</dbReference>
<comment type="subcellular location">
    <subcellularLocation>
        <location evidence="2">Cell membrane</location>
    </subcellularLocation>
</comment>